<feature type="region of interest" description="Disordered" evidence="1">
    <location>
        <begin position="243"/>
        <end position="265"/>
    </location>
</feature>
<feature type="region of interest" description="Disordered" evidence="1">
    <location>
        <begin position="1"/>
        <end position="114"/>
    </location>
</feature>
<feature type="compositionally biased region" description="Basic and acidic residues" evidence="1">
    <location>
        <begin position="52"/>
        <end position="61"/>
    </location>
</feature>
<sequence>MPTSDDILAAEQEMDEMEKGIQDFLDRKRRQERDAASSSQKSAQAKSKHGKKQSDGTDAGKRPVVQDVATPANKRKKPSNASVAKGKKADDVGGHARVARKGTAREASEQGLAESAAHLERSSYHLGFEDPEEDIDVPASVKEHLKAIRWALASSVNTQISAATDLTNIMRHIVKVKGRVDHTEELADGIPGISEELANMRNNIRALTDVVKSGEERSNYYGKQLQRIEDTLEMIIDCSNKREEIEEQRARKKRALEAEDDDECE</sequence>
<organism evidence="2 3">
    <name type="scientific">Agrocybe chaxingu</name>
    <dbReference type="NCBI Taxonomy" id="84603"/>
    <lineage>
        <taxon>Eukaryota</taxon>
        <taxon>Fungi</taxon>
        <taxon>Dikarya</taxon>
        <taxon>Basidiomycota</taxon>
        <taxon>Agaricomycotina</taxon>
        <taxon>Agaricomycetes</taxon>
        <taxon>Agaricomycetidae</taxon>
        <taxon>Agaricales</taxon>
        <taxon>Agaricineae</taxon>
        <taxon>Strophariaceae</taxon>
        <taxon>Agrocybe</taxon>
    </lineage>
</organism>
<comment type="caution">
    <text evidence="2">The sequence shown here is derived from an EMBL/GenBank/DDBJ whole genome shotgun (WGS) entry which is preliminary data.</text>
</comment>
<dbReference type="AlphaFoldDB" id="A0A9W8MNX7"/>
<dbReference type="EMBL" id="JANKHO010003301">
    <property type="protein sequence ID" value="KAJ3484609.1"/>
    <property type="molecule type" value="Genomic_DNA"/>
</dbReference>
<name>A0A9W8MNX7_9AGAR</name>
<evidence type="ECO:0000256" key="1">
    <source>
        <dbReference type="SAM" id="MobiDB-lite"/>
    </source>
</evidence>
<proteinExistence type="predicted"/>
<dbReference type="Proteomes" id="UP001148786">
    <property type="component" value="Unassembled WGS sequence"/>
</dbReference>
<gene>
    <name evidence="2" type="ORF">NLJ89_g11967</name>
</gene>
<reference evidence="2" key="1">
    <citation type="submission" date="2022-07" db="EMBL/GenBank/DDBJ databases">
        <title>Genome Sequence of Agrocybe chaxingu.</title>
        <authorList>
            <person name="Buettner E."/>
        </authorList>
    </citation>
    <scope>NUCLEOTIDE SEQUENCE</scope>
    <source>
        <strain evidence="2">MP-N11</strain>
    </source>
</reference>
<feature type="compositionally biased region" description="Basic and acidic residues" evidence="1">
    <location>
        <begin position="17"/>
        <end position="35"/>
    </location>
</feature>
<keyword evidence="3" id="KW-1185">Reference proteome</keyword>
<evidence type="ECO:0000313" key="3">
    <source>
        <dbReference type="Proteomes" id="UP001148786"/>
    </source>
</evidence>
<accession>A0A9W8MNX7</accession>
<evidence type="ECO:0000313" key="2">
    <source>
        <dbReference type="EMBL" id="KAJ3484609.1"/>
    </source>
</evidence>
<feature type="compositionally biased region" description="Low complexity" evidence="1">
    <location>
        <begin position="36"/>
        <end position="45"/>
    </location>
</feature>
<protein>
    <submittedName>
        <fullName evidence="2">Uncharacterized protein</fullName>
    </submittedName>
</protein>